<dbReference type="KEGG" id="sapp:SAC06_01695"/>
<sequence>MSEASSPRRRRRVVQINPIDQARLERGLAPTWLEPAQLSDDEPVPEQQGETANDRRLQEDRPPHWSPRP</sequence>
<gene>
    <name evidence="2" type="ORF">SAC06_01695</name>
</gene>
<proteinExistence type="predicted"/>
<protein>
    <submittedName>
        <fullName evidence="2">Toxin</fullName>
    </submittedName>
</protein>
<evidence type="ECO:0000313" key="2">
    <source>
        <dbReference type="EMBL" id="XBW08298.1"/>
    </source>
</evidence>
<feature type="region of interest" description="Disordered" evidence="1">
    <location>
        <begin position="21"/>
        <end position="69"/>
    </location>
</feature>
<feature type="compositionally biased region" description="Basic and acidic residues" evidence="1">
    <location>
        <begin position="52"/>
        <end position="63"/>
    </location>
</feature>
<name>A0AAU7V7R2_9ACTO</name>
<evidence type="ECO:0000256" key="1">
    <source>
        <dbReference type="SAM" id="MobiDB-lite"/>
    </source>
</evidence>
<accession>A0AAU7V7R2</accession>
<organism evidence="2">
    <name type="scientific">Scrofimicrobium appendicitidis</name>
    <dbReference type="NCBI Taxonomy" id="3079930"/>
    <lineage>
        <taxon>Bacteria</taxon>
        <taxon>Bacillati</taxon>
        <taxon>Actinomycetota</taxon>
        <taxon>Actinomycetes</taxon>
        <taxon>Actinomycetales</taxon>
        <taxon>Actinomycetaceae</taxon>
        <taxon>Scrofimicrobium</taxon>
    </lineage>
</organism>
<reference evidence="2" key="1">
    <citation type="submission" date="2023-11" db="EMBL/GenBank/DDBJ databases">
        <title>Scrofimicrobium hongkongense sp. nov., isolated from a patient with peritonitis.</title>
        <authorList>
            <person name="Lao H.Y."/>
            <person name="Wong A.Y.P."/>
            <person name="Ng T.L."/>
            <person name="Wong R.Y.L."/>
            <person name="Yau M.C.Y."/>
            <person name="Lam J.Y.W."/>
            <person name="Siu G.K.H."/>
        </authorList>
    </citation>
    <scope>NUCLEOTIDE SEQUENCE</scope>
    <source>
        <strain evidence="2">R131</strain>
    </source>
</reference>
<dbReference type="AlphaFoldDB" id="A0AAU7V7R2"/>
<dbReference type="RefSeq" id="WP_350258497.1">
    <property type="nucleotide sequence ID" value="NZ_CP138335.1"/>
</dbReference>
<dbReference type="EMBL" id="CP138335">
    <property type="protein sequence ID" value="XBW08298.1"/>
    <property type="molecule type" value="Genomic_DNA"/>
</dbReference>